<evidence type="ECO:0000313" key="2">
    <source>
        <dbReference type="EMBL" id="KAH9421621.1"/>
    </source>
</evidence>
<sequence length="141" mass="15332">MSICINHMTITNSSANDRFSWLFETIAAAAVDDDIIVDRGRRITTAGRGFLFDLVVVVGVDPFAVFFALPLKFDEDVDVVNVFGGGVGFELLLLLLATFADLFIAVVGVDDDPTLLSEALPLTNDADIGTRFLEFDSKIKI</sequence>
<reference evidence="2 3" key="1">
    <citation type="journal article" date="2018" name="J. Allergy Clin. Immunol.">
        <title>High-quality assembly of Dermatophagoides pteronyssinus genome and transcriptome reveals a wide range of novel allergens.</title>
        <authorList>
            <person name="Liu X.Y."/>
            <person name="Yang K.Y."/>
            <person name="Wang M.Q."/>
            <person name="Kwok J.S."/>
            <person name="Zeng X."/>
            <person name="Yang Z."/>
            <person name="Xiao X.J."/>
            <person name="Lau C.P."/>
            <person name="Li Y."/>
            <person name="Huang Z.M."/>
            <person name="Ba J.G."/>
            <person name="Yim A.K."/>
            <person name="Ouyang C.Y."/>
            <person name="Ngai S.M."/>
            <person name="Chan T.F."/>
            <person name="Leung E.L."/>
            <person name="Liu L."/>
            <person name="Liu Z.G."/>
            <person name="Tsui S.K."/>
        </authorList>
    </citation>
    <scope>NUCLEOTIDE SEQUENCE [LARGE SCALE GENOMIC DNA]</scope>
    <source>
        <strain evidence="2">Derp</strain>
    </source>
</reference>
<keyword evidence="1" id="KW-0812">Transmembrane</keyword>
<evidence type="ECO:0000256" key="1">
    <source>
        <dbReference type="SAM" id="Phobius"/>
    </source>
</evidence>
<feature type="transmembrane region" description="Helical" evidence="1">
    <location>
        <begin position="91"/>
        <end position="109"/>
    </location>
</feature>
<proteinExistence type="predicted"/>
<organism evidence="2 3">
    <name type="scientific">Dermatophagoides pteronyssinus</name>
    <name type="common">European house dust mite</name>
    <dbReference type="NCBI Taxonomy" id="6956"/>
    <lineage>
        <taxon>Eukaryota</taxon>
        <taxon>Metazoa</taxon>
        <taxon>Ecdysozoa</taxon>
        <taxon>Arthropoda</taxon>
        <taxon>Chelicerata</taxon>
        <taxon>Arachnida</taxon>
        <taxon>Acari</taxon>
        <taxon>Acariformes</taxon>
        <taxon>Sarcoptiformes</taxon>
        <taxon>Astigmata</taxon>
        <taxon>Psoroptidia</taxon>
        <taxon>Analgoidea</taxon>
        <taxon>Pyroglyphidae</taxon>
        <taxon>Dermatophagoidinae</taxon>
        <taxon>Dermatophagoides</taxon>
    </lineage>
</organism>
<gene>
    <name evidence="2" type="ORF">DERP_009024</name>
</gene>
<dbReference type="Proteomes" id="UP000887458">
    <property type="component" value="Unassembled WGS sequence"/>
</dbReference>
<dbReference type="EMBL" id="NJHN03000039">
    <property type="protein sequence ID" value="KAH9421621.1"/>
    <property type="molecule type" value="Genomic_DNA"/>
</dbReference>
<comment type="caution">
    <text evidence="2">The sequence shown here is derived from an EMBL/GenBank/DDBJ whole genome shotgun (WGS) entry which is preliminary data.</text>
</comment>
<accession>A0ABQ8JG86</accession>
<protein>
    <submittedName>
        <fullName evidence="2">Uncharacterized protein</fullName>
    </submittedName>
</protein>
<keyword evidence="3" id="KW-1185">Reference proteome</keyword>
<keyword evidence="1" id="KW-0472">Membrane</keyword>
<keyword evidence="1" id="KW-1133">Transmembrane helix</keyword>
<reference evidence="2 3" key="2">
    <citation type="journal article" date="2022" name="Mol. Biol. Evol.">
        <title>Comparative Genomics Reveals Insights into the Divergent Evolution of Astigmatic Mites and Household Pest Adaptations.</title>
        <authorList>
            <person name="Xiong Q."/>
            <person name="Wan A.T."/>
            <person name="Liu X."/>
            <person name="Fung C.S."/>
            <person name="Xiao X."/>
            <person name="Malainual N."/>
            <person name="Hou J."/>
            <person name="Wang L."/>
            <person name="Wang M."/>
            <person name="Yang K.Y."/>
            <person name="Cui Y."/>
            <person name="Leung E.L."/>
            <person name="Nong W."/>
            <person name="Shin S.K."/>
            <person name="Au S.W."/>
            <person name="Jeong K.Y."/>
            <person name="Chew F.T."/>
            <person name="Hui J.H."/>
            <person name="Leung T.F."/>
            <person name="Tungtrongchitr A."/>
            <person name="Zhong N."/>
            <person name="Liu Z."/>
            <person name="Tsui S.K."/>
        </authorList>
    </citation>
    <scope>NUCLEOTIDE SEQUENCE [LARGE SCALE GENOMIC DNA]</scope>
    <source>
        <strain evidence="2">Derp</strain>
    </source>
</reference>
<name>A0ABQ8JG86_DERPT</name>
<feature type="transmembrane region" description="Helical" evidence="1">
    <location>
        <begin position="50"/>
        <end position="71"/>
    </location>
</feature>
<evidence type="ECO:0000313" key="3">
    <source>
        <dbReference type="Proteomes" id="UP000887458"/>
    </source>
</evidence>